<feature type="domain" description="DUF7708" evidence="2">
    <location>
        <begin position="98"/>
        <end position="239"/>
    </location>
</feature>
<accession>A0A8H3FPE5</accession>
<dbReference type="Pfam" id="PF24809">
    <property type="entry name" value="DUF7708"/>
    <property type="match status" value="1"/>
</dbReference>
<gene>
    <name evidence="4" type="ORF">HETSPECPRED_005845</name>
</gene>
<comment type="caution">
    <text evidence="4">The sequence shown here is derived from an EMBL/GenBank/DDBJ whole genome shotgun (WGS) entry which is preliminary data.</text>
</comment>
<keyword evidence="5" id="KW-1185">Reference proteome</keyword>
<dbReference type="InterPro" id="IPR056884">
    <property type="entry name" value="NPHP3-like_N"/>
</dbReference>
<evidence type="ECO:0000313" key="4">
    <source>
        <dbReference type="EMBL" id="CAF9925468.1"/>
    </source>
</evidence>
<proteinExistence type="predicted"/>
<protein>
    <submittedName>
        <fullName evidence="4">Uncharacterized protein</fullName>
    </submittedName>
</protein>
<dbReference type="PANTHER" id="PTHR40619">
    <property type="entry name" value="FUNGAL STAND N-TERMINAL GOODBYE DOMAIN-CONTAINING PROTEIN"/>
    <property type="match status" value="1"/>
</dbReference>
<evidence type="ECO:0000256" key="1">
    <source>
        <dbReference type="ARBA" id="ARBA00022737"/>
    </source>
</evidence>
<evidence type="ECO:0000313" key="5">
    <source>
        <dbReference type="Proteomes" id="UP000664521"/>
    </source>
</evidence>
<dbReference type="InterPro" id="IPR056125">
    <property type="entry name" value="DUF7708"/>
</dbReference>
<dbReference type="OrthoDB" id="5389929at2759"/>
<feature type="domain" description="Nephrocystin 3-like N-terminal" evidence="3">
    <location>
        <begin position="316"/>
        <end position="482"/>
    </location>
</feature>
<organism evidence="4 5">
    <name type="scientific">Heterodermia speciosa</name>
    <dbReference type="NCBI Taxonomy" id="116794"/>
    <lineage>
        <taxon>Eukaryota</taxon>
        <taxon>Fungi</taxon>
        <taxon>Dikarya</taxon>
        <taxon>Ascomycota</taxon>
        <taxon>Pezizomycotina</taxon>
        <taxon>Lecanoromycetes</taxon>
        <taxon>OSLEUM clade</taxon>
        <taxon>Lecanoromycetidae</taxon>
        <taxon>Caliciales</taxon>
        <taxon>Physciaceae</taxon>
        <taxon>Heterodermia</taxon>
    </lineage>
</organism>
<dbReference type="AlphaFoldDB" id="A0A8H3FPE5"/>
<dbReference type="Proteomes" id="UP000664521">
    <property type="component" value="Unassembled WGS sequence"/>
</dbReference>
<sequence>MSANFDFSESQPVATRWQQFWASNTTTDTLSLESAEKAHQVFRNEVRKEITVLALEFSEKANENTIQDLLTYCLDEAKLHQRNRTFTRKAGTKTVVFANNFANFLQAYSGVVEIMKGADQQYGGIAYGTLSILLIVAVNKQRKEERIEATLLDLQREFSRLQLLKEIHSSQNIQKYIADAYRLGVEFAMEATRYYSRPTYKRVVEAITKPPSFGIDIKVSEITKAMIEIQKERATLDSQRIFELQQKQLETQQVVEGIKKELKDSRVQIENQRLGELKAKLLQENPTQNDILDRYSSSVSEAFKNPGRLRNLDVNNIIQTETYTNWENCKKSSILLIHGTTELKRGDYSWLSPAIFHFIRHFNDQHRLVLFHCCHDRNYMELDTPVYVVLSSLIFQILKAQTVVLQDTSQYQELLSKVSDPAWQASSAQTAFEVLHQLLSSLPEVYIFLDRIDRIKGNASRFLESLGELIKSSKNVLKVFLVASSNRQGHPEGKMTKHVLESLEEDLGSQRFIGLRLDQR</sequence>
<evidence type="ECO:0000259" key="2">
    <source>
        <dbReference type="Pfam" id="PF24809"/>
    </source>
</evidence>
<reference evidence="4" key="1">
    <citation type="submission" date="2021-03" db="EMBL/GenBank/DDBJ databases">
        <authorList>
            <person name="Tagirdzhanova G."/>
        </authorList>
    </citation>
    <scope>NUCLEOTIDE SEQUENCE</scope>
</reference>
<keyword evidence="1" id="KW-0677">Repeat</keyword>
<dbReference type="Pfam" id="PF24883">
    <property type="entry name" value="NPHP3_N"/>
    <property type="match status" value="1"/>
</dbReference>
<dbReference type="EMBL" id="CAJPDS010000038">
    <property type="protein sequence ID" value="CAF9925468.1"/>
    <property type="molecule type" value="Genomic_DNA"/>
</dbReference>
<name>A0A8H3FPE5_9LECA</name>
<evidence type="ECO:0000259" key="3">
    <source>
        <dbReference type="Pfam" id="PF24883"/>
    </source>
</evidence>
<dbReference type="PANTHER" id="PTHR40619:SF3">
    <property type="entry name" value="FUNGAL STAND N-TERMINAL GOODBYE DOMAIN-CONTAINING PROTEIN"/>
    <property type="match status" value="1"/>
</dbReference>